<protein>
    <submittedName>
        <fullName evidence="1">Uncharacterized protein</fullName>
    </submittedName>
</protein>
<evidence type="ECO:0000313" key="1">
    <source>
        <dbReference type="EMBL" id="CDI43733.1"/>
    </source>
</evidence>
<accession>U4QGE2</accession>
<dbReference type="Proteomes" id="UP000017243">
    <property type="component" value="Unassembled WGS sequence"/>
</dbReference>
<sequence>MATLIQLVTANLPKKTITMFMK</sequence>
<gene>
    <name evidence="1" type="ORF">LHCIRMBIA953_00670</name>
</gene>
<name>U4QGE2_LACHE</name>
<organism evidence="1 2">
    <name type="scientific">Lactobacillus helveticus CIRM-BIA 953</name>
    <dbReference type="NCBI Taxonomy" id="1226335"/>
    <lineage>
        <taxon>Bacteria</taxon>
        <taxon>Bacillati</taxon>
        <taxon>Bacillota</taxon>
        <taxon>Bacilli</taxon>
        <taxon>Lactobacillales</taxon>
        <taxon>Lactobacillaceae</taxon>
        <taxon>Lactobacillus</taxon>
    </lineage>
</organism>
<dbReference type="AlphaFoldDB" id="U4QGE2"/>
<proteinExistence type="predicted"/>
<comment type="caution">
    <text evidence="1">The sequence shown here is derived from an EMBL/GenBank/DDBJ whole genome shotgun (WGS) entry which is preliminary data.</text>
</comment>
<dbReference type="EMBL" id="CBUH010000186">
    <property type="protein sequence ID" value="CDI43733.1"/>
    <property type="molecule type" value="Genomic_DNA"/>
</dbReference>
<reference evidence="1 2" key="1">
    <citation type="submission" date="2013-09" db="EMBL/GenBank/DDBJ databases">
        <title>Draft Genome Sequence of five Lactobacillus helveticus strains CIRM-BIA 101T, 103, 104, 951 and 953 isolated from milk product.</title>
        <authorList>
            <person name="Valence F."/>
            <person name="Chuat V."/>
            <person name="Ma L."/>
            <person name="Creno S."/>
            <person name="Falentin H."/>
            <person name="Lortal S."/>
            <person name="Bizet C."/>
            <person name="Clermont D."/>
            <person name="Loux V."/>
            <person name="Bouchier C."/>
            <person name="Cousin S."/>
        </authorList>
    </citation>
    <scope>NUCLEOTIDE SEQUENCE [LARGE SCALE GENOMIC DNA]</scope>
    <source>
        <strain evidence="1 2">CIRM-BIA 953</strain>
    </source>
</reference>
<evidence type="ECO:0000313" key="2">
    <source>
        <dbReference type="Proteomes" id="UP000017243"/>
    </source>
</evidence>